<evidence type="ECO:0000313" key="3">
    <source>
        <dbReference type="Proteomes" id="UP000254293"/>
    </source>
</evidence>
<accession>A0A377QXX2</accession>
<proteinExistence type="predicted"/>
<dbReference type="EMBL" id="UGJJ01000001">
    <property type="protein sequence ID" value="STQ99857.1"/>
    <property type="molecule type" value="Genomic_DNA"/>
</dbReference>
<keyword evidence="3" id="KW-1185">Reference proteome</keyword>
<gene>
    <name evidence="1" type="ORF">NCTC13336_00043</name>
    <name evidence="2" type="ORF">NCTC13336_01268</name>
</gene>
<evidence type="ECO:0000313" key="2">
    <source>
        <dbReference type="EMBL" id="STR02402.1"/>
    </source>
</evidence>
<organism evidence="1 3">
    <name type="scientific">Kingella potus</name>
    <dbReference type="NCBI Taxonomy" id="265175"/>
    <lineage>
        <taxon>Bacteria</taxon>
        <taxon>Pseudomonadati</taxon>
        <taxon>Pseudomonadota</taxon>
        <taxon>Betaproteobacteria</taxon>
        <taxon>Neisseriales</taxon>
        <taxon>Neisseriaceae</taxon>
        <taxon>Kingella</taxon>
    </lineage>
</organism>
<sequence>MNSVFAPRILTWRRTRHAVPQNQVFAARFVQYRERNHGRGIIAGRGIGIVTVGGRPASRRILLIERERFKVIDDTWSADDGSYLFEQLDTGQDFLVIALDHKRQYEPVCYDYVRAVEDTP</sequence>
<protein>
    <submittedName>
        <fullName evidence="1">Uncharacterized protein</fullName>
    </submittedName>
</protein>
<name>A0A377QXX2_9NEIS</name>
<dbReference type="AlphaFoldDB" id="A0A377QXX2"/>
<dbReference type="EMBL" id="UGJJ01000002">
    <property type="protein sequence ID" value="STR02402.1"/>
    <property type="molecule type" value="Genomic_DNA"/>
</dbReference>
<dbReference type="Proteomes" id="UP000254293">
    <property type="component" value="Unassembled WGS sequence"/>
</dbReference>
<reference evidence="1 3" key="1">
    <citation type="submission" date="2018-06" db="EMBL/GenBank/DDBJ databases">
        <authorList>
            <consortium name="Pathogen Informatics"/>
            <person name="Doyle S."/>
        </authorList>
    </citation>
    <scope>NUCLEOTIDE SEQUENCE [LARGE SCALE GENOMIC DNA]</scope>
    <source>
        <strain evidence="1 3">NCTC13336</strain>
    </source>
</reference>
<evidence type="ECO:0000313" key="1">
    <source>
        <dbReference type="EMBL" id="STQ99857.1"/>
    </source>
</evidence>